<evidence type="ECO:0000256" key="1">
    <source>
        <dbReference type="ARBA" id="ARBA00004651"/>
    </source>
</evidence>
<dbReference type="SUPFAM" id="SSF161098">
    <property type="entry name" value="MetI-like"/>
    <property type="match status" value="1"/>
</dbReference>
<keyword evidence="10" id="KW-1185">Reference proteome</keyword>
<dbReference type="RefSeq" id="WP_245891387.1">
    <property type="nucleotide sequence ID" value="NZ_PVNE01000006.1"/>
</dbReference>
<dbReference type="InterPro" id="IPR000515">
    <property type="entry name" value="MetI-like"/>
</dbReference>
<evidence type="ECO:0000259" key="8">
    <source>
        <dbReference type="PROSITE" id="PS50928"/>
    </source>
</evidence>
<reference evidence="9 10" key="1">
    <citation type="submission" date="2018-03" db="EMBL/GenBank/DDBJ databases">
        <title>Genomic Encyclopedia of Archaeal and Bacterial Type Strains, Phase II (KMG-II): from individual species to whole genera.</title>
        <authorList>
            <person name="Goeker M."/>
        </authorList>
    </citation>
    <scope>NUCLEOTIDE SEQUENCE [LARGE SCALE GENOMIC DNA]</scope>
    <source>
        <strain evidence="9 10">DSM 44946</strain>
    </source>
</reference>
<dbReference type="AlphaFoldDB" id="A0A2T0LGU0"/>
<dbReference type="Gene3D" id="1.10.3720.10">
    <property type="entry name" value="MetI-like"/>
    <property type="match status" value="1"/>
</dbReference>
<feature type="transmembrane region" description="Helical" evidence="7">
    <location>
        <begin position="185"/>
        <end position="210"/>
    </location>
</feature>
<dbReference type="InterPro" id="IPR035906">
    <property type="entry name" value="MetI-like_sf"/>
</dbReference>
<evidence type="ECO:0000256" key="5">
    <source>
        <dbReference type="ARBA" id="ARBA00022989"/>
    </source>
</evidence>
<feature type="transmembrane region" description="Helical" evidence="7">
    <location>
        <begin position="144"/>
        <end position="164"/>
    </location>
</feature>
<accession>A0A2T0LGU0</accession>
<comment type="caution">
    <text evidence="9">The sequence shown here is derived from an EMBL/GenBank/DDBJ whole genome shotgun (WGS) entry which is preliminary data.</text>
</comment>
<evidence type="ECO:0000313" key="9">
    <source>
        <dbReference type="EMBL" id="PRX41508.1"/>
    </source>
</evidence>
<comment type="subcellular location">
    <subcellularLocation>
        <location evidence="1 7">Cell membrane</location>
        <topology evidence="1 7">Multi-pass membrane protein</topology>
    </subcellularLocation>
</comment>
<dbReference type="Proteomes" id="UP000237797">
    <property type="component" value="Unassembled WGS sequence"/>
</dbReference>
<evidence type="ECO:0000313" key="10">
    <source>
        <dbReference type="Proteomes" id="UP000237797"/>
    </source>
</evidence>
<feature type="transmembrane region" description="Helical" evidence="7">
    <location>
        <begin position="108"/>
        <end position="132"/>
    </location>
</feature>
<keyword evidence="4 7" id="KW-0812">Transmembrane</keyword>
<dbReference type="GO" id="GO:0005886">
    <property type="term" value="C:plasma membrane"/>
    <property type="evidence" value="ECO:0007669"/>
    <property type="project" value="UniProtKB-SubCell"/>
</dbReference>
<dbReference type="Pfam" id="PF00528">
    <property type="entry name" value="BPD_transp_1"/>
    <property type="match status" value="1"/>
</dbReference>
<feature type="transmembrane region" description="Helical" evidence="7">
    <location>
        <begin position="72"/>
        <end position="96"/>
    </location>
</feature>
<organism evidence="9 10">
    <name type="scientific">Planifilum fimeticola</name>
    <dbReference type="NCBI Taxonomy" id="201975"/>
    <lineage>
        <taxon>Bacteria</taxon>
        <taxon>Bacillati</taxon>
        <taxon>Bacillota</taxon>
        <taxon>Bacilli</taxon>
        <taxon>Bacillales</taxon>
        <taxon>Thermoactinomycetaceae</taxon>
        <taxon>Planifilum</taxon>
    </lineage>
</organism>
<evidence type="ECO:0000256" key="2">
    <source>
        <dbReference type="ARBA" id="ARBA00022448"/>
    </source>
</evidence>
<evidence type="ECO:0000256" key="4">
    <source>
        <dbReference type="ARBA" id="ARBA00022692"/>
    </source>
</evidence>
<sequence>MNRRSPMKTVLRHAVLLLVTFVMVYPILWMFFSSFKPDDQIFSTSDLWPETWTLDHYLAGFNGKLGMNFGQLMWNSLIISAVVVVGTIFSSSLTGFAFARLRFTPRRFLIGFMLSTMMLPAQVVMIPQYIMFHKIGWVNTYLPLTLPSFLGTVPFFIYLMVQFVRGIPRELDEAAYMDGCSKFQLFRLIIFPLARPAIITMSIFSFYWTWNDFFGQLIYLSDPELYTVSLGLSMFIDNTGNTQWGDLFAMSILSIVPVFIVFLFFQRYLVEGIATHGLKG</sequence>
<comment type="similarity">
    <text evidence="7">Belongs to the binding-protein-dependent transport system permease family.</text>
</comment>
<dbReference type="PANTHER" id="PTHR43744:SF6">
    <property type="entry name" value="ABC TRANSPORTER PERMEASE PROTEIN YESQ-RELATED"/>
    <property type="match status" value="1"/>
</dbReference>
<dbReference type="PANTHER" id="PTHR43744">
    <property type="entry name" value="ABC TRANSPORTER PERMEASE PROTEIN MG189-RELATED-RELATED"/>
    <property type="match status" value="1"/>
</dbReference>
<keyword evidence="5 7" id="KW-1133">Transmembrane helix</keyword>
<name>A0A2T0LGU0_9BACL</name>
<dbReference type="CDD" id="cd06261">
    <property type="entry name" value="TM_PBP2"/>
    <property type="match status" value="1"/>
</dbReference>
<dbReference type="GO" id="GO:0055085">
    <property type="term" value="P:transmembrane transport"/>
    <property type="evidence" value="ECO:0007669"/>
    <property type="project" value="InterPro"/>
</dbReference>
<feature type="transmembrane region" description="Helical" evidence="7">
    <location>
        <begin position="247"/>
        <end position="265"/>
    </location>
</feature>
<keyword evidence="2 7" id="KW-0813">Transport</keyword>
<feature type="domain" description="ABC transmembrane type-1" evidence="8">
    <location>
        <begin position="73"/>
        <end position="265"/>
    </location>
</feature>
<dbReference type="EMBL" id="PVNE01000006">
    <property type="protein sequence ID" value="PRX41508.1"/>
    <property type="molecule type" value="Genomic_DNA"/>
</dbReference>
<keyword evidence="6 7" id="KW-0472">Membrane</keyword>
<keyword evidence="3" id="KW-1003">Cell membrane</keyword>
<evidence type="ECO:0000256" key="6">
    <source>
        <dbReference type="ARBA" id="ARBA00023136"/>
    </source>
</evidence>
<evidence type="ECO:0000256" key="3">
    <source>
        <dbReference type="ARBA" id="ARBA00022475"/>
    </source>
</evidence>
<dbReference type="PROSITE" id="PS50928">
    <property type="entry name" value="ABC_TM1"/>
    <property type="match status" value="1"/>
</dbReference>
<evidence type="ECO:0000256" key="7">
    <source>
        <dbReference type="RuleBase" id="RU363032"/>
    </source>
</evidence>
<proteinExistence type="inferred from homology"/>
<gene>
    <name evidence="9" type="ORF">CLV97_106121</name>
</gene>
<protein>
    <submittedName>
        <fullName evidence="9">Carbohydrate ABC transporter membrane protein 2 (CUT1 family)</fullName>
    </submittedName>
</protein>
<feature type="transmembrane region" description="Helical" evidence="7">
    <location>
        <begin position="12"/>
        <end position="32"/>
    </location>
</feature>